<dbReference type="SUPFAM" id="SSF52540">
    <property type="entry name" value="P-loop containing nucleoside triphosphate hydrolases"/>
    <property type="match status" value="1"/>
</dbReference>
<name>M1E743_9BACT</name>
<keyword evidence="8 9" id="KW-0560">Oxidoreductase</keyword>
<evidence type="ECO:0000256" key="7">
    <source>
        <dbReference type="ARBA" id="ARBA00023014"/>
    </source>
</evidence>
<protein>
    <submittedName>
        <fullName evidence="9">Nitrogenase</fullName>
        <ecNumber evidence="9">1.18.6.1</ecNumber>
    </submittedName>
</protein>
<keyword evidence="4 8" id="KW-0547">Nucleotide-binding</keyword>
<reference evidence="9 10" key="1">
    <citation type="submission" date="2011-04" db="EMBL/GenBank/DDBJ databases">
        <title>The complete genome of Thermodesulfobium narugense DSM 14796.</title>
        <authorList>
            <consortium name="US DOE Joint Genome Institute (JGI-PGF)"/>
            <person name="Lucas S."/>
            <person name="Han J."/>
            <person name="Lapidus A."/>
            <person name="Bruce D."/>
            <person name="Goodwin L."/>
            <person name="Pitluck S."/>
            <person name="Peters L."/>
            <person name="Kyrpides N."/>
            <person name="Mavromatis K."/>
            <person name="Pagani I."/>
            <person name="Ivanova N."/>
            <person name="Ovchinnikova G."/>
            <person name="Zhang X."/>
            <person name="Saunders L."/>
            <person name="Detter J.C."/>
            <person name="Tapia R."/>
            <person name="Han C."/>
            <person name="Land M."/>
            <person name="Hauser L."/>
            <person name="Markowitz V."/>
            <person name="Cheng J.-F."/>
            <person name="Hugenholtz P."/>
            <person name="Woyke T."/>
            <person name="Wu D."/>
            <person name="Spring S."/>
            <person name="Schroeder M."/>
            <person name="Brambilla E."/>
            <person name="Klenk H.-P."/>
            <person name="Eisen J.A."/>
        </authorList>
    </citation>
    <scope>NUCLEOTIDE SEQUENCE [LARGE SCALE GENOMIC DNA]</scope>
    <source>
        <strain evidence="9 10">DSM 14796</strain>
    </source>
</reference>
<comment type="similarity">
    <text evidence="2 8">Belongs to the NifH/BchL/ChlL family.</text>
</comment>
<evidence type="ECO:0000313" key="10">
    <source>
        <dbReference type="Proteomes" id="UP000011765"/>
    </source>
</evidence>
<organism evidence="9 10">
    <name type="scientific">Thermodesulfobium narugense DSM 14796</name>
    <dbReference type="NCBI Taxonomy" id="747365"/>
    <lineage>
        <taxon>Bacteria</taxon>
        <taxon>Pseudomonadati</taxon>
        <taxon>Thermodesulfobiota</taxon>
        <taxon>Thermodesulfobiia</taxon>
        <taxon>Thermodesulfobiales</taxon>
        <taxon>Thermodesulfobiaceae</taxon>
        <taxon>Thermodesulfobium</taxon>
    </lineage>
</organism>
<dbReference type="PROSITE" id="PS00692">
    <property type="entry name" value="NIFH_FRXC_2"/>
    <property type="match status" value="1"/>
</dbReference>
<comment type="cofactor">
    <cofactor evidence="1">
        <name>[4Fe-4S] cluster</name>
        <dbReference type="ChEBI" id="CHEBI:49883"/>
    </cofactor>
</comment>
<dbReference type="EC" id="1.18.6.1" evidence="9"/>
<evidence type="ECO:0000256" key="3">
    <source>
        <dbReference type="ARBA" id="ARBA00022723"/>
    </source>
</evidence>
<dbReference type="RefSeq" id="WP_013756847.1">
    <property type="nucleotide sequence ID" value="NC_015499.1"/>
</dbReference>
<dbReference type="SMR" id="M1E743"/>
<dbReference type="InterPro" id="IPR000392">
    <property type="entry name" value="NifH/frxC"/>
</dbReference>
<dbReference type="AlphaFoldDB" id="M1E743"/>
<dbReference type="InterPro" id="IPR027417">
    <property type="entry name" value="P-loop_NTPase"/>
</dbReference>
<dbReference type="GO" id="GO:0005524">
    <property type="term" value="F:ATP binding"/>
    <property type="evidence" value="ECO:0007669"/>
    <property type="project" value="UniProtKB-KW"/>
</dbReference>
<dbReference type="KEGG" id="tnr:Thena_1514"/>
<dbReference type="PIRSF" id="PIRSF000363">
    <property type="entry name" value="Nitrogenase_iron"/>
    <property type="match status" value="1"/>
</dbReference>
<dbReference type="PROSITE" id="PS00746">
    <property type="entry name" value="NIFH_FRXC_1"/>
    <property type="match status" value="1"/>
</dbReference>
<dbReference type="GO" id="GO:0016163">
    <property type="term" value="F:nitrogenase activity"/>
    <property type="evidence" value="ECO:0007669"/>
    <property type="project" value="UniProtKB-EC"/>
</dbReference>
<dbReference type="Pfam" id="PF00142">
    <property type="entry name" value="Fer4_NifH"/>
    <property type="match status" value="1"/>
</dbReference>
<gene>
    <name evidence="9" type="ORF">Thena_1514</name>
</gene>
<keyword evidence="10" id="KW-1185">Reference proteome</keyword>
<dbReference type="InterPro" id="IPR030655">
    <property type="entry name" value="NifH/chlL_CS"/>
</dbReference>
<dbReference type="EMBL" id="CP002690">
    <property type="protein sequence ID" value="AEE15126.1"/>
    <property type="molecule type" value="Genomic_DNA"/>
</dbReference>
<dbReference type="Proteomes" id="UP000011765">
    <property type="component" value="Chromosome"/>
</dbReference>
<proteinExistence type="inferred from homology"/>
<dbReference type="PRINTS" id="PR00091">
    <property type="entry name" value="NITROGNASEII"/>
</dbReference>
<evidence type="ECO:0000256" key="2">
    <source>
        <dbReference type="ARBA" id="ARBA00005504"/>
    </source>
</evidence>
<dbReference type="PANTHER" id="PTHR42864">
    <property type="entry name" value="LIGHT-INDEPENDENT PROTOCHLOROPHYLLIDE REDUCTASE IRON-SULFUR ATP-BINDING PROTEIN"/>
    <property type="match status" value="1"/>
</dbReference>
<dbReference type="GO" id="GO:0051539">
    <property type="term" value="F:4 iron, 4 sulfur cluster binding"/>
    <property type="evidence" value="ECO:0007669"/>
    <property type="project" value="UniProtKB-KW"/>
</dbReference>
<accession>M1E743</accession>
<dbReference type="OrthoDB" id="9778641at2"/>
<keyword evidence="7 8" id="KW-0411">Iron-sulfur</keyword>
<keyword evidence="8" id="KW-0004">4Fe-4S</keyword>
<keyword evidence="6 8" id="KW-0408">Iron</keyword>
<keyword evidence="5 8" id="KW-0067">ATP-binding</keyword>
<evidence type="ECO:0000256" key="1">
    <source>
        <dbReference type="ARBA" id="ARBA00001966"/>
    </source>
</evidence>
<evidence type="ECO:0000256" key="4">
    <source>
        <dbReference type="ARBA" id="ARBA00022741"/>
    </source>
</evidence>
<dbReference type="STRING" id="747365.Thena_1514"/>
<evidence type="ECO:0000256" key="6">
    <source>
        <dbReference type="ARBA" id="ARBA00023004"/>
    </source>
</evidence>
<evidence type="ECO:0000313" key="9">
    <source>
        <dbReference type="EMBL" id="AEE15126.1"/>
    </source>
</evidence>
<dbReference type="PROSITE" id="PS51026">
    <property type="entry name" value="NIFH_FRXC_3"/>
    <property type="match status" value="1"/>
</dbReference>
<dbReference type="GO" id="GO:0046872">
    <property type="term" value="F:metal ion binding"/>
    <property type="evidence" value="ECO:0007669"/>
    <property type="project" value="UniProtKB-KW"/>
</dbReference>
<keyword evidence="3 8" id="KW-0479">Metal-binding</keyword>
<evidence type="ECO:0000256" key="5">
    <source>
        <dbReference type="ARBA" id="ARBA00022840"/>
    </source>
</evidence>
<dbReference type="CDD" id="cd02040">
    <property type="entry name" value="NifH"/>
    <property type="match status" value="1"/>
</dbReference>
<dbReference type="PANTHER" id="PTHR42864:SF2">
    <property type="entry name" value="LIGHT-INDEPENDENT PROTOCHLOROPHYLLIDE REDUCTASE IRON-SULFUR ATP-BINDING PROTEIN"/>
    <property type="match status" value="1"/>
</dbReference>
<dbReference type="eggNOG" id="COG1348">
    <property type="taxonomic scope" value="Bacteria"/>
</dbReference>
<dbReference type="HOGENOM" id="CLU_059373_0_0_9"/>
<evidence type="ECO:0000256" key="8">
    <source>
        <dbReference type="RuleBase" id="RU003688"/>
    </source>
</evidence>
<sequence>MLKIAVYGKGGIGKSTITSHLSASFATLGKRVMQIGCDPKTDSTMNLLGGKSPKPILRYIEEYGQPEDIEEIVKIGFKKVICLEVGGPTPGIGCAGRGIITAFELLDDLGVYQRYRPDVVLYDVLGDVVCGGFAVPMREGYADKVLVITSGEKLALYAAENIIQAIKNFSDRNYARLSGLILNRRNIPEEIEKVGNFAKKMHTKILGIIPKDEYINRAELEGKTTVELDESLPISQTFISLAGVLLEENQC</sequence>
<dbReference type="Gene3D" id="3.40.50.300">
    <property type="entry name" value="P-loop containing nucleotide triphosphate hydrolases"/>
    <property type="match status" value="1"/>
</dbReference>